<protein>
    <submittedName>
        <fullName evidence="11">ABC transporter permease subunit</fullName>
    </submittedName>
</protein>
<dbReference type="PANTHER" id="PTHR30133">
    <property type="entry name" value="CATIONIC AMINO ACID TRANSPORTER, MEMBRANE COMPONENT"/>
    <property type="match status" value="1"/>
</dbReference>
<keyword evidence="3 9" id="KW-0813">Transport</keyword>
<comment type="caution">
    <text evidence="11">The sequence shown here is derived from an EMBL/GenBank/DDBJ whole genome shotgun (WGS) entry which is preliminary data.</text>
</comment>
<keyword evidence="7 9" id="KW-1133">Transmembrane helix</keyword>
<dbReference type="InterPro" id="IPR035906">
    <property type="entry name" value="MetI-like_sf"/>
</dbReference>
<dbReference type="CDD" id="cd06261">
    <property type="entry name" value="TM_PBP2"/>
    <property type="match status" value="1"/>
</dbReference>
<dbReference type="OrthoDB" id="7026155at2"/>
<dbReference type="InterPro" id="IPR051613">
    <property type="entry name" value="ABC_transp_permease_HisMQ"/>
</dbReference>
<keyword evidence="6 9" id="KW-0812">Transmembrane</keyword>
<evidence type="ECO:0000256" key="2">
    <source>
        <dbReference type="ARBA" id="ARBA00010072"/>
    </source>
</evidence>
<gene>
    <name evidence="11" type="ORF">GEV47_05970</name>
</gene>
<feature type="domain" description="ABC transmembrane type-1" evidence="10">
    <location>
        <begin position="13"/>
        <end position="214"/>
    </location>
</feature>
<evidence type="ECO:0000259" key="10">
    <source>
        <dbReference type="PROSITE" id="PS50928"/>
    </source>
</evidence>
<dbReference type="EMBL" id="WINI01000002">
    <property type="protein sequence ID" value="MQR00224.1"/>
    <property type="molecule type" value="Genomic_DNA"/>
</dbReference>
<evidence type="ECO:0000313" key="11">
    <source>
        <dbReference type="EMBL" id="MQR00224.1"/>
    </source>
</evidence>
<dbReference type="GO" id="GO:0043190">
    <property type="term" value="C:ATP-binding cassette (ABC) transporter complex"/>
    <property type="evidence" value="ECO:0007669"/>
    <property type="project" value="InterPro"/>
</dbReference>
<feature type="transmembrane region" description="Helical" evidence="9">
    <location>
        <begin position="91"/>
        <end position="110"/>
    </location>
</feature>
<keyword evidence="5" id="KW-0997">Cell inner membrane</keyword>
<keyword evidence="8 9" id="KW-0472">Membrane</keyword>
<dbReference type="RefSeq" id="WP_153233841.1">
    <property type="nucleotide sequence ID" value="NZ_WINI01000002.1"/>
</dbReference>
<dbReference type="GO" id="GO:0022857">
    <property type="term" value="F:transmembrane transporter activity"/>
    <property type="evidence" value="ECO:0007669"/>
    <property type="project" value="InterPro"/>
</dbReference>
<dbReference type="InterPro" id="IPR000515">
    <property type="entry name" value="MetI-like"/>
</dbReference>
<keyword evidence="12" id="KW-1185">Reference proteome</keyword>
<proteinExistence type="inferred from homology"/>
<reference evidence="11 12" key="1">
    <citation type="submission" date="2019-10" db="EMBL/GenBank/DDBJ databases">
        <title>Glaciimonas soli sp. nov., a psychrophilic bacterium isolated from the forest soil of a high elevation mountain in Taiwan.</title>
        <authorList>
            <person name="Wang L.-T."/>
            <person name="Shieh W.Y."/>
        </authorList>
    </citation>
    <scope>NUCLEOTIDE SEQUENCE [LARGE SCALE GENOMIC DNA]</scope>
    <source>
        <strain evidence="11 12">GS1</strain>
    </source>
</reference>
<feature type="transmembrane region" description="Helical" evidence="9">
    <location>
        <begin position="150"/>
        <end position="172"/>
    </location>
</feature>
<evidence type="ECO:0000256" key="9">
    <source>
        <dbReference type="RuleBase" id="RU363032"/>
    </source>
</evidence>
<evidence type="ECO:0000256" key="5">
    <source>
        <dbReference type="ARBA" id="ARBA00022519"/>
    </source>
</evidence>
<keyword evidence="4" id="KW-1003">Cell membrane</keyword>
<evidence type="ECO:0000256" key="7">
    <source>
        <dbReference type="ARBA" id="ARBA00022989"/>
    </source>
</evidence>
<feature type="transmembrane region" description="Helical" evidence="9">
    <location>
        <begin position="20"/>
        <end position="39"/>
    </location>
</feature>
<accession>A0A843YR70</accession>
<evidence type="ECO:0000313" key="12">
    <source>
        <dbReference type="Proteomes" id="UP000451565"/>
    </source>
</evidence>
<dbReference type="Pfam" id="PF00528">
    <property type="entry name" value="BPD_transp_1"/>
    <property type="match status" value="1"/>
</dbReference>
<organism evidence="11 12">
    <name type="scientific">Glaciimonas soli</name>
    <dbReference type="NCBI Taxonomy" id="2590999"/>
    <lineage>
        <taxon>Bacteria</taxon>
        <taxon>Pseudomonadati</taxon>
        <taxon>Pseudomonadota</taxon>
        <taxon>Betaproteobacteria</taxon>
        <taxon>Burkholderiales</taxon>
        <taxon>Oxalobacteraceae</taxon>
        <taxon>Glaciimonas</taxon>
    </lineage>
</organism>
<feature type="transmembrane region" description="Helical" evidence="9">
    <location>
        <begin position="192"/>
        <end position="213"/>
    </location>
</feature>
<dbReference type="SUPFAM" id="SSF161098">
    <property type="entry name" value="MetI-like"/>
    <property type="match status" value="1"/>
</dbReference>
<name>A0A843YR70_9BURK</name>
<dbReference type="Gene3D" id="1.10.3720.10">
    <property type="entry name" value="MetI-like"/>
    <property type="match status" value="1"/>
</dbReference>
<comment type="similarity">
    <text evidence="2">Belongs to the binding-protein-dependent transport system permease family. HisMQ subfamily.</text>
</comment>
<sequence>MFNGYAGHILGGLATTLEIAILSLIVASLIGLLCALMALSDKPLLRAMTRIYASVIRGIPDLLLMLMLFFGGQIALNNLLEWMQVETVVELNQFTAGVITLGFIYGAYFMETFRGALQAVPRGQVEAGRAFGMSEFKVNTRILLPQMVRFALPGFTNNWLVLAKTTALVSVIGLQDVMYRAKEAGAGSREPFTWLLFAGALYLMITSVSLFLLRRVERKYSVGVRLGSHV</sequence>
<evidence type="ECO:0000256" key="3">
    <source>
        <dbReference type="ARBA" id="ARBA00022448"/>
    </source>
</evidence>
<evidence type="ECO:0000256" key="1">
    <source>
        <dbReference type="ARBA" id="ARBA00004429"/>
    </source>
</evidence>
<dbReference type="PROSITE" id="PS50928">
    <property type="entry name" value="ABC_TM1"/>
    <property type="match status" value="1"/>
</dbReference>
<feature type="transmembrane region" description="Helical" evidence="9">
    <location>
        <begin position="51"/>
        <end position="71"/>
    </location>
</feature>
<evidence type="ECO:0000256" key="4">
    <source>
        <dbReference type="ARBA" id="ARBA00022475"/>
    </source>
</evidence>
<dbReference type="NCBIfam" id="TIGR01726">
    <property type="entry name" value="HEQRo_perm_3TM"/>
    <property type="match status" value="1"/>
</dbReference>
<dbReference type="Proteomes" id="UP000451565">
    <property type="component" value="Unassembled WGS sequence"/>
</dbReference>
<evidence type="ECO:0000256" key="6">
    <source>
        <dbReference type="ARBA" id="ARBA00022692"/>
    </source>
</evidence>
<dbReference type="InterPro" id="IPR010065">
    <property type="entry name" value="AA_ABC_transptr_permease_3TM"/>
</dbReference>
<evidence type="ECO:0000256" key="8">
    <source>
        <dbReference type="ARBA" id="ARBA00023136"/>
    </source>
</evidence>
<dbReference type="AlphaFoldDB" id="A0A843YR70"/>
<comment type="subcellular location">
    <subcellularLocation>
        <location evidence="1">Cell inner membrane</location>
        <topology evidence="1">Multi-pass membrane protein</topology>
    </subcellularLocation>
    <subcellularLocation>
        <location evidence="9">Cell membrane</location>
        <topology evidence="9">Multi-pass membrane protein</topology>
    </subcellularLocation>
</comment>